<name>A0A2I0JF01_PUNGR</name>
<dbReference type="GO" id="GO:0009451">
    <property type="term" value="P:RNA modification"/>
    <property type="evidence" value="ECO:0007669"/>
    <property type="project" value="InterPro"/>
</dbReference>
<dbReference type="Pfam" id="PF13041">
    <property type="entry name" value="PPR_2"/>
    <property type="match status" value="2"/>
</dbReference>
<evidence type="ECO:0000256" key="2">
    <source>
        <dbReference type="PROSITE-ProRule" id="PRU00708"/>
    </source>
</evidence>
<dbReference type="PANTHER" id="PTHR47926:SF543">
    <property type="entry name" value="(WILD MALAYSIAN BANANA) HYPOTHETICAL PROTEIN"/>
    <property type="match status" value="1"/>
</dbReference>
<evidence type="ECO:0000256" key="1">
    <source>
        <dbReference type="ARBA" id="ARBA00022737"/>
    </source>
</evidence>
<accession>A0A2I0JF01</accession>
<feature type="repeat" description="PPR" evidence="2">
    <location>
        <begin position="344"/>
        <end position="378"/>
    </location>
</feature>
<feature type="repeat" description="PPR" evidence="2">
    <location>
        <begin position="445"/>
        <end position="479"/>
    </location>
</feature>
<dbReference type="GO" id="GO:0003723">
    <property type="term" value="F:RNA binding"/>
    <property type="evidence" value="ECO:0007669"/>
    <property type="project" value="InterPro"/>
</dbReference>
<reference evidence="3 4" key="1">
    <citation type="submission" date="2017-11" db="EMBL/GenBank/DDBJ databases">
        <title>De-novo sequencing of pomegranate (Punica granatum L.) genome.</title>
        <authorList>
            <person name="Akparov Z."/>
            <person name="Amiraslanov A."/>
            <person name="Hajiyeva S."/>
            <person name="Abbasov M."/>
            <person name="Kaur K."/>
            <person name="Hamwieh A."/>
            <person name="Solovyev V."/>
            <person name="Salamov A."/>
            <person name="Braich B."/>
            <person name="Kosarev P."/>
            <person name="Mahmoud A."/>
            <person name="Hajiyev E."/>
            <person name="Babayeva S."/>
            <person name="Izzatullayeva V."/>
            <person name="Mammadov A."/>
            <person name="Mammadov A."/>
            <person name="Sharifova S."/>
            <person name="Ojaghi J."/>
            <person name="Eynullazada K."/>
            <person name="Bayramov B."/>
            <person name="Abdulazimova A."/>
            <person name="Shahmuradov I."/>
        </authorList>
    </citation>
    <scope>NUCLEOTIDE SEQUENCE [LARGE SCALE GENOMIC DNA]</scope>
    <source>
        <strain evidence="4">cv. AG2017</strain>
        <tissue evidence="3">Leaf</tissue>
    </source>
</reference>
<protein>
    <recommendedName>
        <fullName evidence="5">Pentatricopeptide repeat-containing protein At2g34400</fullName>
    </recommendedName>
</protein>
<organism evidence="3 4">
    <name type="scientific">Punica granatum</name>
    <name type="common">Pomegranate</name>
    <dbReference type="NCBI Taxonomy" id="22663"/>
    <lineage>
        <taxon>Eukaryota</taxon>
        <taxon>Viridiplantae</taxon>
        <taxon>Streptophyta</taxon>
        <taxon>Embryophyta</taxon>
        <taxon>Tracheophyta</taxon>
        <taxon>Spermatophyta</taxon>
        <taxon>Magnoliopsida</taxon>
        <taxon>eudicotyledons</taxon>
        <taxon>Gunneridae</taxon>
        <taxon>Pentapetalae</taxon>
        <taxon>rosids</taxon>
        <taxon>malvids</taxon>
        <taxon>Myrtales</taxon>
        <taxon>Lythraceae</taxon>
        <taxon>Punica</taxon>
    </lineage>
</organism>
<dbReference type="AlphaFoldDB" id="A0A2I0JF01"/>
<evidence type="ECO:0000313" key="4">
    <source>
        <dbReference type="Proteomes" id="UP000233551"/>
    </source>
</evidence>
<dbReference type="FunFam" id="1.25.40.10:FF:001095">
    <property type="entry name" value="Pentatricopeptide repeat-containing protein At2g34400"/>
    <property type="match status" value="1"/>
</dbReference>
<evidence type="ECO:0008006" key="5">
    <source>
        <dbReference type="Google" id="ProtNLM"/>
    </source>
</evidence>
<comment type="caution">
    <text evidence="3">The sequence shown here is derived from an EMBL/GenBank/DDBJ whole genome shotgun (WGS) entry which is preliminary data.</text>
</comment>
<dbReference type="Proteomes" id="UP000233551">
    <property type="component" value="Unassembled WGS sequence"/>
</dbReference>
<keyword evidence="4" id="KW-1185">Reference proteome</keyword>
<dbReference type="Gene3D" id="1.25.40.10">
    <property type="entry name" value="Tetratricopeptide repeat domain"/>
    <property type="match status" value="4"/>
</dbReference>
<gene>
    <name evidence="3" type="ORF">CRG98_024768</name>
</gene>
<dbReference type="FunFam" id="1.25.40.10:FF:000396">
    <property type="entry name" value="Pentatricopeptide repeat-containing protein At2g36730"/>
    <property type="match status" value="1"/>
</dbReference>
<feature type="repeat" description="PPR" evidence="2">
    <location>
        <begin position="243"/>
        <end position="277"/>
    </location>
</feature>
<dbReference type="EMBL" id="PGOL01001763">
    <property type="protein sequence ID" value="PKI54817.1"/>
    <property type="molecule type" value="Genomic_DNA"/>
</dbReference>
<feature type="repeat" description="PPR" evidence="2">
    <location>
        <begin position="141"/>
        <end position="176"/>
    </location>
</feature>
<evidence type="ECO:0000313" key="3">
    <source>
        <dbReference type="EMBL" id="PKI54817.1"/>
    </source>
</evidence>
<feature type="repeat" description="PPR" evidence="2">
    <location>
        <begin position="414"/>
        <end position="444"/>
    </location>
</feature>
<dbReference type="InterPro" id="IPR002885">
    <property type="entry name" value="PPR_rpt"/>
</dbReference>
<dbReference type="InterPro" id="IPR046848">
    <property type="entry name" value="E_motif"/>
</dbReference>
<dbReference type="STRING" id="22663.A0A2I0JF01"/>
<keyword evidence="1" id="KW-0677">Repeat</keyword>
<proteinExistence type="predicted"/>
<dbReference type="NCBIfam" id="TIGR00756">
    <property type="entry name" value="PPR"/>
    <property type="match status" value="5"/>
</dbReference>
<dbReference type="FunFam" id="1.25.40.10:FF:001093">
    <property type="entry name" value="Pentatricopeptide repeat-containing protein At2g34400"/>
    <property type="match status" value="1"/>
</dbReference>
<dbReference type="PROSITE" id="PS51375">
    <property type="entry name" value="PPR"/>
    <property type="match status" value="6"/>
</dbReference>
<feature type="repeat" description="PPR" evidence="2">
    <location>
        <begin position="482"/>
        <end position="516"/>
    </location>
</feature>
<dbReference type="InterPro" id="IPR011990">
    <property type="entry name" value="TPR-like_helical_dom_sf"/>
</dbReference>
<sequence>MEMPNSSMGSHQPSSPFCSVARSPQRLSLLCLWRLVCSPVASLCRSPSTHASSTSAMLQPKLQSVITRQFTTQIQEHPAERLTKTLLSILKRCKSSRTVKQIHAQMLVHSIEKPNFLIPKLVEVKDMPYAYLIFSQIPNPNDYAFNIMIRGITTAWNKYGLALEFYYEMKSLGLRPNKFTYPFVLIACAHLVDLSHGTAAHGSVFRLGLNTDDHVAHSLITMYARCGELLHARKVFDEIDERDLVSWNSMISGYAKMGWARDAVQLFREMRGAGFVPNEMTIVSTLSACGDLGDLSTGRLIEVFILENEIKVNSFVGSALIDMYGKCGDLASATKIFDGMEKKDAVTWNAMITGYAQNGMADEAIALFNSMKEAGVDPNKITLTLVLSSCASVGALDLGKWVDNYVLSCGIKDDIYIGTALIDMYAKCGCLNDALNVFEEMPKKNDVSWNAMISALASHGRAKEALALFRRMLKEGGSVFPNDITFVGVLSACVHAGLVDQGRYLFKLMGEFGLEPKIEHFSCMVDLLSRAGLLYEAWDFITKMPGKPDEVVLGALLGACQKCRNAEIGERVTQLLLEMEPSNSANYVISSKLYADIKRWDESARMRMLMRDKGVAKVPGCSWIEIESLLHEFHAGDPLPDSVVEIYVVLVDEMRREGYVPNVQYFIQAERINGGF</sequence>
<dbReference type="FunFam" id="1.25.40.10:FF:000284">
    <property type="entry name" value="Pentatricopeptide repeat-containing protein"/>
    <property type="match status" value="1"/>
</dbReference>
<dbReference type="InterPro" id="IPR046960">
    <property type="entry name" value="PPR_At4g14850-like_plant"/>
</dbReference>
<dbReference type="Pfam" id="PF20431">
    <property type="entry name" value="E_motif"/>
    <property type="match status" value="1"/>
</dbReference>
<dbReference type="PANTHER" id="PTHR47926">
    <property type="entry name" value="PENTATRICOPEPTIDE REPEAT-CONTAINING PROTEIN"/>
    <property type="match status" value="1"/>
</dbReference>
<dbReference type="Pfam" id="PF01535">
    <property type="entry name" value="PPR"/>
    <property type="match status" value="3"/>
</dbReference>